<name>A0A9D4D5T6_DREPO</name>
<dbReference type="Proteomes" id="UP000828390">
    <property type="component" value="Unassembled WGS sequence"/>
</dbReference>
<dbReference type="EMBL" id="JAIWYP010000011">
    <property type="protein sequence ID" value="KAH3739277.1"/>
    <property type="molecule type" value="Genomic_DNA"/>
</dbReference>
<accession>A0A9D4D5T6</accession>
<feature type="repeat" description="TPR" evidence="1">
    <location>
        <begin position="145"/>
        <end position="178"/>
    </location>
</feature>
<sequence length="198" mass="23325">MHAAVKVLEDVDKRFHSNVKAVCGGRRKEWDSDHNLFTNMLSGNSHNKFTFAFCVNFTRQESFCTPNILLFEMIRNTTDEEVAHRVHIERLWMDSAEEDACSFLHCLQYLTYGAFGERYKQLHSLRDLESYVCDIRNELNLYHLETAFTLLGHCYEMEGDYNEALHNYRQSLCCNETNNAANWHVRRVVRFALTVSRR</sequence>
<dbReference type="InterPro" id="IPR011990">
    <property type="entry name" value="TPR-like_helical_dom_sf"/>
</dbReference>
<keyword evidence="3" id="KW-1185">Reference proteome</keyword>
<dbReference type="AlphaFoldDB" id="A0A9D4D5T6"/>
<organism evidence="2 3">
    <name type="scientific">Dreissena polymorpha</name>
    <name type="common">Zebra mussel</name>
    <name type="synonym">Mytilus polymorpha</name>
    <dbReference type="NCBI Taxonomy" id="45954"/>
    <lineage>
        <taxon>Eukaryota</taxon>
        <taxon>Metazoa</taxon>
        <taxon>Spiralia</taxon>
        <taxon>Lophotrochozoa</taxon>
        <taxon>Mollusca</taxon>
        <taxon>Bivalvia</taxon>
        <taxon>Autobranchia</taxon>
        <taxon>Heteroconchia</taxon>
        <taxon>Euheterodonta</taxon>
        <taxon>Imparidentia</taxon>
        <taxon>Neoheterodontei</taxon>
        <taxon>Myida</taxon>
        <taxon>Dreissenoidea</taxon>
        <taxon>Dreissenidae</taxon>
        <taxon>Dreissena</taxon>
    </lineage>
</organism>
<dbReference type="PROSITE" id="PS50005">
    <property type="entry name" value="TPR"/>
    <property type="match status" value="1"/>
</dbReference>
<dbReference type="Gene3D" id="1.25.40.10">
    <property type="entry name" value="Tetratricopeptide repeat domain"/>
    <property type="match status" value="1"/>
</dbReference>
<protein>
    <submittedName>
        <fullName evidence="2">Uncharacterized protein</fullName>
    </submittedName>
</protein>
<proteinExistence type="predicted"/>
<reference evidence="2" key="2">
    <citation type="submission" date="2020-11" db="EMBL/GenBank/DDBJ databases">
        <authorList>
            <person name="McCartney M.A."/>
            <person name="Auch B."/>
            <person name="Kono T."/>
            <person name="Mallez S."/>
            <person name="Becker A."/>
            <person name="Gohl D.M."/>
            <person name="Silverstein K.A.T."/>
            <person name="Koren S."/>
            <person name="Bechman K.B."/>
            <person name="Herman A."/>
            <person name="Abrahante J.E."/>
            <person name="Garbe J."/>
        </authorList>
    </citation>
    <scope>NUCLEOTIDE SEQUENCE</scope>
    <source>
        <strain evidence="2">Duluth1</strain>
        <tissue evidence="2">Whole animal</tissue>
    </source>
</reference>
<dbReference type="InterPro" id="IPR019734">
    <property type="entry name" value="TPR_rpt"/>
</dbReference>
<keyword evidence="1" id="KW-0802">TPR repeat</keyword>
<evidence type="ECO:0000313" key="3">
    <source>
        <dbReference type="Proteomes" id="UP000828390"/>
    </source>
</evidence>
<gene>
    <name evidence="2" type="ORF">DPMN_045927</name>
</gene>
<evidence type="ECO:0000256" key="1">
    <source>
        <dbReference type="PROSITE-ProRule" id="PRU00339"/>
    </source>
</evidence>
<evidence type="ECO:0000313" key="2">
    <source>
        <dbReference type="EMBL" id="KAH3739277.1"/>
    </source>
</evidence>
<reference evidence="2" key="1">
    <citation type="journal article" date="2019" name="bioRxiv">
        <title>The Genome of the Zebra Mussel, Dreissena polymorpha: A Resource for Invasive Species Research.</title>
        <authorList>
            <person name="McCartney M.A."/>
            <person name="Auch B."/>
            <person name="Kono T."/>
            <person name="Mallez S."/>
            <person name="Zhang Y."/>
            <person name="Obille A."/>
            <person name="Becker A."/>
            <person name="Abrahante J.E."/>
            <person name="Garbe J."/>
            <person name="Badalamenti J.P."/>
            <person name="Herman A."/>
            <person name="Mangelson H."/>
            <person name="Liachko I."/>
            <person name="Sullivan S."/>
            <person name="Sone E.D."/>
            <person name="Koren S."/>
            <person name="Silverstein K.A.T."/>
            <person name="Beckman K.B."/>
            <person name="Gohl D.M."/>
        </authorList>
    </citation>
    <scope>NUCLEOTIDE SEQUENCE</scope>
    <source>
        <strain evidence="2">Duluth1</strain>
        <tissue evidence="2">Whole animal</tissue>
    </source>
</reference>
<dbReference type="SUPFAM" id="SSF48452">
    <property type="entry name" value="TPR-like"/>
    <property type="match status" value="1"/>
</dbReference>
<comment type="caution">
    <text evidence="2">The sequence shown here is derived from an EMBL/GenBank/DDBJ whole genome shotgun (WGS) entry which is preliminary data.</text>
</comment>